<evidence type="ECO:0000256" key="1">
    <source>
        <dbReference type="ARBA" id="ARBA00005382"/>
    </source>
</evidence>
<evidence type="ECO:0000256" key="3">
    <source>
        <dbReference type="ARBA" id="ARBA00022801"/>
    </source>
</evidence>
<accession>A0A7C3E765</accession>
<dbReference type="PANTHER" id="PTHR11069:SF38">
    <property type="entry name" value="GLUCURONOXYLANASE XYNC"/>
    <property type="match status" value="1"/>
</dbReference>
<proteinExistence type="inferred from homology"/>
<dbReference type="Gene3D" id="3.20.20.80">
    <property type="entry name" value="Glycosidases"/>
    <property type="match status" value="1"/>
</dbReference>
<keyword evidence="4" id="KW-0812">Transmembrane</keyword>
<dbReference type="GO" id="GO:0016020">
    <property type="term" value="C:membrane"/>
    <property type="evidence" value="ECO:0007669"/>
    <property type="project" value="GOC"/>
</dbReference>
<keyword evidence="4" id="KW-1133">Transmembrane helix</keyword>
<dbReference type="InterPro" id="IPR001139">
    <property type="entry name" value="Glyco_hydro_30"/>
</dbReference>
<gene>
    <name evidence="6" type="ORF">ENS59_01270</name>
</gene>
<keyword evidence="3" id="KW-0378">Hydrolase</keyword>
<dbReference type="PANTHER" id="PTHR11069">
    <property type="entry name" value="GLUCOSYLCERAMIDASE"/>
    <property type="match status" value="1"/>
</dbReference>
<dbReference type="AlphaFoldDB" id="A0A7C3E765"/>
<protein>
    <recommendedName>
        <fullName evidence="5">Endo-beta-1,6-galactanase-like domain-containing protein</fullName>
    </recommendedName>
</protein>
<evidence type="ECO:0000256" key="4">
    <source>
        <dbReference type="SAM" id="Phobius"/>
    </source>
</evidence>
<name>A0A7C3E765_9SPIR</name>
<keyword evidence="4" id="KW-0472">Membrane</keyword>
<keyword evidence="2" id="KW-0732">Signal</keyword>
<dbReference type="InterPro" id="IPR017853">
    <property type="entry name" value="GH"/>
</dbReference>
<reference evidence="6" key="1">
    <citation type="journal article" date="2020" name="mSystems">
        <title>Genome- and Community-Level Interaction Insights into Carbon Utilization and Element Cycling Functions of Hydrothermarchaeota in Hydrothermal Sediment.</title>
        <authorList>
            <person name="Zhou Z."/>
            <person name="Liu Y."/>
            <person name="Xu W."/>
            <person name="Pan J."/>
            <person name="Luo Z.H."/>
            <person name="Li M."/>
        </authorList>
    </citation>
    <scope>NUCLEOTIDE SEQUENCE [LARGE SCALE GENOMIC DNA]</scope>
    <source>
        <strain evidence="6">SpSt-503</strain>
    </source>
</reference>
<dbReference type="GO" id="GO:0004348">
    <property type="term" value="F:glucosylceramidase activity"/>
    <property type="evidence" value="ECO:0007669"/>
    <property type="project" value="InterPro"/>
</dbReference>
<feature type="domain" description="Endo-beta-1,6-galactanase-like" evidence="5">
    <location>
        <begin position="40"/>
        <end position="273"/>
    </location>
</feature>
<evidence type="ECO:0000313" key="6">
    <source>
        <dbReference type="EMBL" id="HFH28133.1"/>
    </source>
</evidence>
<dbReference type="PROSITE" id="PS51257">
    <property type="entry name" value="PROKAR_LIPOPROTEIN"/>
    <property type="match status" value="1"/>
</dbReference>
<dbReference type="SUPFAM" id="SSF51445">
    <property type="entry name" value="(Trans)glycosidases"/>
    <property type="match status" value="1"/>
</dbReference>
<dbReference type="EMBL" id="DSVL01000039">
    <property type="protein sequence ID" value="HFH28133.1"/>
    <property type="molecule type" value="Genomic_DNA"/>
</dbReference>
<feature type="transmembrane region" description="Helical" evidence="4">
    <location>
        <begin position="12"/>
        <end position="31"/>
    </location>
</feature>
<comment type="caution">
    <text evidence="6">The sequence shown here is derived from an EMBL/GenBank/DDBJ whole genome shotgun (WGS) entry which is preliminary data.</text>
</comment>
<evidence type="ECO:0000259" key="5">
    <source>
        <dbReference type="Pfam" id="PF14587"/>
    </source>
</evidence>
<organism evidence="6">
    <name type="scientific">Gracilinema caldarium</name>
    <dbReference type="NCBI Taxonomy" id="215591"/>
    <lineage>
        <taxon>Bacteria</taxon>
        <taxon>Pseudomonadati</taxon>
        <taxon>Spirochaetota</taxon>
        <taxon>Spirochaetia</taxon>
        <taxon>Spirochaetales</taxon>
        <taxon>Breznakiellaceae</taxon>
        <taxon>Gracilinema</taxon>
    </lineage>
</organism>
<dbReference type="InterPro" id="IPR039514">
    <property type="entry name" value="6GAL-like"/>
</dbReference>
<dbReference type="GO" id="GO:0006665">
    <property type="term" value="P:sphingolipid metabolic process"/>
    <property type="evidence" value="ECO:0007669"/>
    <property type="project" value="InterPro"/>
</dbReference>
<evidence type="ECO:0000256" key="2">
    <source>
        <dbReference type="ARBA" id="ARBA00022729"/>
    </source>
</evidence>
<dbReference type="Pfam" id="PF14587">
    <property type="entry name" value="Glyco_hydr_30_2"/>
    <property type="match status" value="1"/>
</dbReference>
<comment type="similarity">
    <text evidence="1">Belongs to the glycosyl hydrolase 30 family.</text>
</comment>
<sequence>MKEIDNTVIMLRYIALIALSILVSSCNFTFMPEKPLSAEQVVSVNLQDTRQVIDGFGGSNAWMGLPGNTTIRNEVVQLLFSKTKGIGLSILRNRIPFRELNKDGNDDKFVNKDANGHYICSEHNGVKTYSLNWTNWDLQNTKTLISLIKNLHPEEKPENLMVMSTPWTPPNNAVTQWKLNVPNINDYPEIGGYLDPARYQDYADLLADYVTQFSAQMGHPLSVLSIQNEPTWVPNYESCKWNGDQIRDFLKVLGNRFSLKNVSSMVKIMAPEDENFREDLLIPTFADQEARNVLSIVGVHQYDYKYGSSLKHVGRL</sequence>